<reference evidence="1 2" key="1">
    <citation type="submission" date="2017-06" db="EMBL/GenBank/DDBJ databases">
        <title>Genome sequencing of cyanobaciteial culture collection at National Institute for Environmental Studies (NIES).</title>
        <authorList>
            <person name="Hirose Y."/>
            <person name="Shimura Y."/>
            <person name="Fujisawa T."/>
            <person name="Nakamura Y."/>
            <person name="Kawachi M."/>
        </authorList>
    </citation>
    <scope>NUCLEOTIDE SEQUENCE [LARGE SCALE GENOMIC DNA]</scope>
    <source>
        <strain evidence="1 2">NIES-37</strain>
    </source>
</reference>
<dbReference type="Proteomes" id="UP000218785">
    <property type="component" value="Chromosome"/>
</dbReference>
<sequence>MNNIFQVLDNDTDVVLFEKDAYTVIRLKELIHHNFGEKLHTQLSNGHQTVASIIQSVSISEAIFKVEDITWKSSSKGIKCQILRVGSRGWEIGRLRIITSTEITKENHIGVHKISSYPKVKVQVIIEFCPDEPLEPESPLDDIRKMMQTT</sequence>
<protein>
    <recommendedName>
        <fullName evidence="3">KGK family protein</fullName>
    </recommendedName>
</protein>
<name>A0A1Z4MYC5_9CYAN</name>
<gene>
    <name evidence="1" type="ORF">NIES37_24180</name>
</gene>
<evidence type="ECO:0008006" key="3">
    <source>
        <dbReference type="Google" id="ProtNLM"/>
    </source>
</evidence>
<dbReference type="EMBL" id="AP018248">
    <property type="protein sequence ID" value="BAY98468.1"/>
    <property type="molecule type" value="Genomic_DNA"/>
</dbReference>
<organism evidence="1 2">
    <name type="scientific">Tolypothrix tenuis PCC 7101</name>
    <dbReference type="NCBI Taxonomy" id="231146"/>
    <lineage>
        <taxon>Bacteria</taxon>
        <taxon>Bacillati</taxon>
        <taxon>Cyanobacteriota</taxon>
        <taxon>Cyanophyceae</taxon>
        <taxon>Nostocales</taxon>
        <taxon>Tolypothrichaceae</taxon>
        <taxon>Tolypothrix</taxon>
    </lineage>
</organism>
<evidence type="ECO:0000313" key="1">
    <source>
        <dbReference type="EMBL" id="BAY98468.1"/>
    </source>
</evidence>
<dbReference type="InterPro" id="IPR014971">
    <property type="entry name" value="KGK"/>
</dbReference>
<dbReference type="RefSeq" id="WP_096575889.1">
    <property type="nucleotide sequence ID" value="NZ_CAWNJS010000001.1"/>
</dbReference>
<accession>A0A1Z4MYC5</accession>
<dbReference type="KEGG" id="ttq:NIES37_24180"/>
<evidence type="ECO:0000313" key="2">
    <source>
        <dbReference type="Proteomes" id="UP000218785"/>
    </source>
</evidence>
<dbReference type="AlphaFoldDB" id="A0A1Z4MYC5"/>
<proteinExistence type="predicted"/>
<keyword evidence="2" id="KW-1185">Reference proteome</keyword>
<dbReference type="Pfam" id="PF08872">
    <property type="entry name" value="KGK"/>
    <property type="match status" value="1"/>
</dbReference>